<feature type="domain" description="ABC transmembrane type-1" evidence="8">
    <location>
        <begin position="91"/>
        <end position="303"/>
    </location>
</feature>
<proteinExistence type="inferred from homology"/>
<dbReference type="InterPro" id="IPR051393">
    <property type="entry name" value="ABC_transporter_permease"/>
</dbReference>
<protein>
    <submittedName>
        <fullName evidence="9">Sugar ABC transporter permease</fullName>
    </submittedName>
</protein>
<keyword evidence="6 7" id="KW-0472">Membrane</keyword>
<dbReference type="SUPFAM" id="SSF161098">
    <property type="entry name" value="MetI-like"/>
    <property type="match status" value="1"/>
</dbReference>
<dbReference type="RefSeq" id="WP_344050583.1">
    <property type="nucleotide sequence ID" value="NZ_BAAAPK010000001.1"/>
</dbReference>
<dbReference type="PROSITE" id="PS50928">
    <property type="entry name" value="ABC_TM1"/>
    <property type="match status" value="1"/>
</dbReference>
<organism evidence="9 10">
    <name type="scientific">Microbacterium lacus</name>
    <dbReference type="NCBI Taxonomy" id="415217"/>
    <lineage>
        <taxon>Bacteria</taxon>
        <taxon>Bacillati</taxon>
        <taxon>Actinomycetota</taxon>
        <taxon>Actinomycetes</taxon>
        <taxon>Micrococcales</taxon>
        <taxon>Microbacteriaceae</taxon>
        <taxon>Microbacterium</taxon>
    </lineage>
</organism>
<reference evidence="9 10" key="1">
    <citation type="journal article" date="2019" name="Int. J. Syst. Evol. Microbiol.">
        <title>The Global Catalogue of Microorganisms (GCM) 10K type strain sequencing project: providing services to taxonomists for standard genome sequencing and annotation.</title>
        <authorList>
            <consortium name="The Broad Institute Genomics Platform"/>
            <consortium name="The Broad Institute Genome Sequencing Center for Infectious Disease"/>
            <person name="Wu L."/>
            <person name="Ma J."/>
        </authorList>
    </citation>
    <scope>NUCLEOTIDE SEQUENCE [LARGE SCALE GENOMIC DNA]</scope>
    <source>
        <strain evidence="9 10">JCM 15575</strain>
    </source>
</reference>
<feature type="transmembrane region" description="Helical" evidence="7">
    <location>
        <begin position="286"/>
        <end position="307"/>
    </location>
</feature>
<feature type="transmembrane region" description="Helical" evidence="7">
    <location>
        <begin position="225"/>
        <end position="246"/>
    </location>
</feature>
<dbReference type="PANTHER" id="PTHR30193:SF41">
    <property type="entry name" value="DIACETYLCHITOBIOSE UPTAKE SYSTEM PERMEASE PROTEIN NGCF"/>
    <property type="match status" value="1"/>
</dbReference>
<evidence type="ECO:0000256" key="5">
    <source>
        <dbReference type="ARBA" id="ARBA00022989"/>
    </source>
</evidence>
<sequence>MTISEIERAHETLSRQSDPRPRRRGYRRGNTALALFILPGLVVFTIVVTVPVIQNFYFSFTDWNGFSPNPDFVGLKNFASMAGDSALVNAAKNTLIFTLITAPVQFFIALALAVSLSGAGRVKHFLRTVVVLPIAISGTVLGFLGTLIFDPGRGLLVGASHIPGLAFLDQNWLGDPTLAMFCVVAMSVWQYAGLNTIIFIAAIATVPQELGEAATIDGAGPWRSFWSVTWPMLAPAATINLVLNVIGGLKVFDVIYVLTKGGPAGATESVVTRVATSSSINGGYSAATSFVLTVLITLIAFVLLAILRRREFAA</sequence>
<name>A0ABN2FYC8_9MICO</name>
<evidence type="ECO:0000256" key="1">
    <source>
        <dbReference type="ARBA" id="ARBA00004651"/>
    </source>
</evidence>
<feature type="transmembrane region" description="Helical" evidence="7">
    <location>
        <begin position="95"/>
        <end position="116"/>
    </location>
</feature>
<dbReference type="CDD" id="cd06261">
    <property type="entry name" value="TM_PBP2"/>
    <property type="match status" value="1"/>
</dbReference>
<keyword evidence="10" id="KW-1185">Reference proteome</keyword>
<dbReference type="InterPro" id="IPR000515">
    <property type="entry name" value="MetI-like"/>
</dbReference>
<dbReference type="Proteomes" id="UP001500596">
    <property type="component" value="Unassembled WGS sequence"/>
</dbReference>
<feature type="transmembrane region" description="Helical" evidence="7">
    <location>
        <begin position="178"/>
        <end position="204"/>
    </location>
</feature>
<comment type="subcellular location">
    <subcellularLocation>
        <location evidence="1 7">Cell membrane</location>
        <topology evidence="1 7">Multi-pass membrane protein</topology>
    </subcellularLocation>
</comment>
<evidence type="ECO:0000259" key="8">
    <source>
        <dbReference type="PROSITE" id="PS50928"/>
    </source>
</evidence>
<dbReference type="PANTHER" id="PTHR30193">
    <property type="entry name" value="ABC TRANSPORTER PERMEASE PROTEIN"/>
    <property type="match status" value="1"/>
</dbReference>
<dbReference type="EMBL" id="BAAAPK010000001">
    <property type="protein sequence ID" value="GAA1661434.1"/>
    <property type="molecule type" value="Genomic_DNA"/>
</dbReference>
<keyword evidence="3" id="KW-1003">Cell membrane</keyword>
<comment type="caution">
    <text evidence="9">The sequence shown here is derived from an EMBL/GenBank/DDBJ whole genome shotgun (WGS) entry which is preliminary data.</text>
</comment>
<gene>
    <name evidence="9" type="ORF">GCM10009807_01390</name>
</gene>
<keyword evidence="5 7" id="KW-1133">Transmembrane helix</keyword>
<feature type="transmembrane region" description="Helical" evidence="7">
    <location>
        <begin position="128"/>
        <end position="149"/>
    </location>
</feature>
<comment type="similarity">
    <text evidence="7">Belongs to the binding-protein-dependent transport system permease family.</text>
</comment>
<accession>A0ABN2FYC8</accession>
<evidence type="ECO:0000313" key="9">
    <source>
        <dbReference type="EMBL" id="GAA1661434.1"/>
    </source>
</evidence>
<dbReference type="Gene3D" id="1.10.3720.10">
    <property type="entry name" value="MetI-like"/>
    <property type="match status" value="1"/>
</dbReference>
<evidence type="ECO:0000256" key="3">
    <source>
        <dbReference type="ARBA" id="ARBA00022475"/>
    </source>
</evidence>
<dbReference type="Pfam" id="PF00528">
    <property type="entry name" value="BPD_transp_1"/>
    <property type="match status" value="1"/>
</dbReference>
<feature type="transmembrane region" description="Helical" evidence="7">
    <location>
        <begin position="32"/>
        <end position="53"/>
    </location>
</feature>
<evidence type="ECO:0000256" key="2">
    <source>
        <dbReference type="ARBA" id="ARBA00022448"/>
    </source>
</evidence>
<keyword evidence="2 7" id="KW-0813">Transport</keyword>
<evidence type="ECO:0000313" key="10">
    <source>
        <dbReference type="Proteomes" id="UP001500596"/>
    </source>
</evidence>
<evidence type="ECO:0000256" key="4">
    <source>
        <dbReference type="ARBA" id="ARBA00022692"/>
    </source>
</evidence>
<dbReference type="InterPro" id="IPR035906">
    <property type="entry name" value="MetI-like_sf"/>
</dbReference>
<keyword evidence="4 7" id="KW-0812">Transmembrane</keyword>
<evidence type="ECO:0000256" key="6">
    <source>
        <dbReference type="ARBA" id="ARBA00023136"/>
    </source>
</evidence>
<evidence type="ECO:0000256" key="7">
    <source>
        <dbReference type="RuleBase" id="RU363032"/>
    </source>
</evidence>